<reference evidence="1 2" key="1">
    <citation type="submission" date="2024-11" db="EMBL/GenBank/DDBJ databases">
        <title>A near-complete genome assembly of Cinchona calisaya.</title>
        <authorList>
            <person name="Lian D.C."/>
            <person name="Zhao X.W."/>
            <person name="Wei L."/>
        </authorList>
    </citation>
    <scope>NUCLEOTIDE SEQUENCE [LARGE SCALE GENOMIC DNA]</scope>
    <source>
        <tissue evidence="1">Nenye</tissue>
    </source>
</reference>
<accession>A0ABD3A1D6</accession>
<evidence type="ECO:0000313" key="2">
    <source>
        <dbReference type="Proteomes" id="UP001630127"/>
    </source>
</evidence>
<organism evidence="1 2">
    <name type="scientific">Cinchona calisaya</name>
    <dbReference type="NCBI Taxonomy" id="153742"/>
    <lineage>
        <taxon>Eukaryota</taxon>
        <taxon>Viridiplantae</taxon>
        <taxon>Streptophyta</taxon>
        <taxon>Embryophyta</taxon>
        <taxon>Tracheophyta</taxon>
        <taxon>Spermatophyta</taxon>
        <taxon>Magnoliopsida</taxon>
        <taxon>eudicotyledons</taxon>
        <taxon>Gunneridae</taxon>
        <taxon>Pentapetalae</taxon>
        <taxon>asterids</taxon>
        <taxon>lamiids</taxon>
        <taxon>Gentianales</taxon>
        <taxon>Rubiaceae</taxon>
        <taxon>Cinchonoideae</taxon>
        <taxon>Cinchoneae</taxon>
        <taxon>Cinchona</taxon>
    </lineage>
</organism>
<gene>
    <name evidence="1" type="ORF">ACH5RR_016397</name>
</gene>
<evidence type="ECO:0000313" key="1">
    <source>
        <dbReference type="EMBL" id="KAL3523563.1"/>
    </source>
</evidence>
<dbReference type="EMBL" id="JBJUIK010000007">
    <property type="protein sequence ID" value="KAL3523563.1"/>
    <property type="molecule type" value="Genomic_DNA"/>
</dbReference>
<sequence length="93" mass="10143">MSYREEQSKSPLNPPLLFAVLPSRGRAATAAAIGGLKEVEDAKIVKELLLRPCPLNFIVFSAEGNLLHLTSDYGDYSVDEIDAMDNFDGDDSI</sequence>
<dbReference type="AlphaFoldDB" id="A0ABD3A1D6"/>
<keyword evidence="2" id="KW-1185">Reference proteome</keyword>
<comment type="caution">
    <text evidence="1">The sequence shown here is derived from an EMBL/GenBank/DDBJ whole genome shotgun (WGS) entry which is preliminary data.</text>
</comment>
<dbReference type="Proteomes" id="UP001630127">
    <property type="component" value="Unassembled WGS sequence"/>
</dbReference>
<proteinExistence type="predicted"/>
<name>A0ABD3A1D6_9GENT</name>
<protein>
    <submittedName>
        <fullName evidence="1">Uncharacterized protein</fullName>
    </submittedName>
</protein>